<dbReference type="GO" id="GO:0005730">
    <property type="term" value="C:nucleolus"/>
    <property type="evidence" value="ECO:0007669"/>
    <property type="project" value="TreeGrafter"/>
</dbReference>
<proteinExistence type="predicted"/>
<keyword evidence="4" id="KW-0539">Nucleus</keyword>
<evidence type="ECO:0000256" key="2">
    <source>
        <dbReference type="ARBA" id="ARBA00022737"/>
    </source>
</evidence>
<feature type="region of interest" description="Disordered" evidence="6">
    <location>
        <begin position="1"/>
        <end position="40"/>
    </location>
</feature>
<feature type="region of interest" description="Disordered" evidence="6">
    <location>
        <begin position="561"/>
        <end position="589"/>
    </location>
</feature>
<dbReference type="PROSITE" id="PS50102">
    <property type="entry name" value="RRM"/>
    <property type="match status" value="3"/>
</dbReference>
<feature type="compositionally biased region" description="Basic and acidic residues" evidence="6">
    <location>
        <begin position="7"/>
        <end position="19"/>
    </location>
</feature>
<feature type="compositionally biased region" description="Basic and acidic residues" evidence="6">
    <location>
        <begin position="28"/>
        <end position="39"/>
    </location>
</feature>
<dbReference type="Gene3D" id="3.30.70.330">
    <property type="match status" value="3"/>
</dbReference>
<dbReference type="InterPro" id="IPR035979">
    <property type="entry name" value="RBD_domain_sf"/>
</dbReference>
<dbReference type="RefSeq" id="XP_037897229.1">
    <property type="nucleotide sequence ID" value="XM_038041301.1"/>
</dbReference>
<accession>A0A9C6DYM7</accession>
<dbReference type="RefSeq" id="XP_037897230.1">
    <property type="nucleotide sequence ID" value="XM_038041302.1"/>
</dbReference>
<feature type="region of interest" description="Disordered" evidence="6">
    <location>
        <begin position="137"/>
        <end position="188"/>
    </location>
</feature>
<dbReference type="GO" id="GO:0003729">
    <property type="term" value="F:mRNA binding"/>
    <property type="evidence" value="ECO:0007669"/>
    <property type="project" value="TreeGrafter"/>
</dbReference>
<evidence type="ECO:0000313" key="10">
    <source>
        <dbReference type="RefSeq" id="XP_037897228.1"/>
    </source>
</evidence>
<feature type="domain" description="RRM" evidence="7">
    <location>
        <begin position="209"/>
        <end position="298"/>
    </location>
</feature>
<dbReference type="InterPro" id="IPR051945">
    <property type="entry name" value="RRM_MRD1_RNA_proc_ribogen"/>
</dbReference>
<name>A0A9C6DYM7_9MUSC</name>
<sequence length="629" mass="72868">MLMEETLESKPNEQKESKKTKIKRRNPFRREKQKKEKECRQKKKARLIVRNIAYKATDQDLRIHFGRWGEIEEINLLKRADGKLVGCAFIQYATINQATKAILKGNNKELMGRPVFVDWALSKNEYVAAKQCDSQKDPEEKRFKSECKEAEIQPQTNDNNGEEEVENNEENNKEDCNSNSVGEKENKGKANIEKVIKQKNISNDVKERCTVFIKNLAFDTEDADLRKVCRKYGPVSYAIINRDPISGHSKGTAFVKFKSKESADLCLQAGSEFTLMDEILHPYPALSKEEIREHTKENKERKEGKDSRNLYLTREGLIMAGSNAAEGVSASDMNKRHKLEQLKAQVLKKLNRFVSRNRLSIHNLPLNYNNDKLRDIIETYTGFKPHECRVMRENNIARDHPKGKSKGYGFMSFKTHQEALLALRKLNNNPKIFSQQHRPIVAFSIEDREVHRIKEKRTEKSKLNNPTFKQKLVEHKRMIEHGKLSKKSFLKTGPKSLQSDDKDKLKKHVNKLEKSQAASGQKVHIMAEEGEAFVGATAMAGTSLRMRSLKKIKEQSETHMQRVKNEKKKTKQERIKQARENKIRPKQDYNVEKDDLASLVNKYKKLLDNRTNVDNSTVKLAKRTKWYTE</sequence>
<dbReference type="PANTHER" id="PTHR48039:SF5">
    <property type="entry name" value="RNA-BINDING PROTEIN 28"/>
    <property type="match status" value="1"/>
</dbReference>
<dbReference type="Pfam" id="PF00076">
    <property type="entry name" value="RRM_1"/>
    <property type="match status" value="3"/>
</dbReference>
<evidence type="ECO:0000313" key="8">
    <source>
        <dbReference type="Proteomes" id="UP000092443"/>
    </source>
</evidence>
<dbReference type="PANTHER" id="PTHR48039">
    <property type="entry name" value="RNA-BINDING MOTIF PROTEIN 14B"/>
    <property type="match status" value="1"/>
</dbReference>
<evidence type="ECO:0000313" key="12">
    <source>
        <dbReference type="RefSeq" id="XP_037897230.1"/>
    </source>
</evidence>
<evidence type="ECO:0000256" key="3">
    <source>
        <dbReference type="ARBA" id="ARBA00022884"/>
    </source>
</evidence>
<dbReference type="CDD" id="cd12416">
    <property type="entry name" value="RRM4_RBM28_like"/>
    <property type="match status" value="1"/>
</dbReference>
<evidence type="ECO:0000313" key="11">
    <source>
        <dbReference type="RefSeq" id="XP_037897229.1"/>
    </source>
</evidence>
<reference evidence="9 10" key="1">
    <citation type="submission" date="2025-04" db="UniProtKB">
        <authorList>
            <consortium name="RefSeq"/>
        </authorList>
    </citation>
    <scope>IDENTIFICATION</scope>
    <source>
        <tissue evidence="9 10">Whole body pupa</tissue>
    </source>
</reference>
<dbReference type="GeneID" id="119642239"/>
<keyword evidence="8" id="KW-1185">Reference proteome</keyword>
<keyword evidence="3 5" id="KW-0694">RNA-binding</keyword>
<dbReference type="RefSeq" id="XP_037897228.1">
    <property type="nucleotide sequence ID" value="XM_038041300.1"/>
</dbReference>
<evidence type="ECO:0000313" key="9">
    <source>
        <dbReference type="RefSeq" id="XP_037897227.1"/>
    </source>
</evidence>
<evidence type="ECO:0000256" key="1">
    <source>
        <dbReference type="ARBA" id="ARBA00004123"/>
    </source>
</evidence>
<dbReference type="KEGG" id="gfs:119642239"/>
<feature type="domain" description="RRM" evidence="7">
    <location>
        <begin position="45"/>
        <end position="122"/>
    </location>
</feature>
<evidence type="ECO:0000259" key="7">
    <source>
        <dbReference type="PROSITE" id="PS50102"/>
    </source>
</evidence>
<evidence type="ECO:0000256" key="5">
    <source>
        <dbReference type="PROSITE-ProRule" id="PRU00176"/>
    </source>
</evidence>
<dbReference type="FunFam" id="3.30.70.330:FF:000182">
    <property type="entry name" value="RNA-binding motif protein 28"/>
    <property type="match status" value="1"/>
</dbReference>
<dbReference type="RefSeq" id="XP_037897227.1">
    <property type="nucleotide sequence ID" value="XM_038041299.1"/>
</dbReference>
<feature type="compositionally biased region" description="Basic and acidic residues" evidence="6">
    <location>
        <begin position="572"/>
        <end position="589"/>
    </location>
</feature>
<protein>
    <submittedName>
        <fullName evidence="9 10">RNA-binding protein 28</fullName>
    </submittedName>
</protein>
<dbReference type="InterPro" id="IPR012677">
    <property type="entry name" value="Nucleotide-bd_a/b_plait_sf"/>
</dbReference>
<dbReference type="SMART" id="SM00360">
    <property type="entry name" value="RRM"/>
    <property type="match status" value="3"/>
</dbReference>
<comment type="subcellular location">
    <subcellularLocation>
        <location evidence="1">Nucleus</location>
    </subcellularLocation>
</comment>
<dbReference type="InterPro" id="IPR000504">
    <property type="entry name" value="RRM_dom"/>
</dbReference>
<feature type="compositionally biased region" description="Basic and acidic residues" evidence="6">
    <location>
        <begin position="137"/>
        <end position="151"/>
    </location>
</feature>
<organism evidence="8 12">
    <name type="scientific">Glossina fuscipes</name>
    <dbReference type="NCBI Taxonomy" id="7396"/>
    <lineage>
        <taxon>Eukaryota</taxon>
        <taxon>Metazoa</taxon>
        <taxon>Ecdysozoa</taxon>
        <taxon>Arthropoda</taxon>
        <taxon>Hexapoda</taxon>
        <taxon>Insecta</taxon>
        <taxon>Pterygota</taxon>
        <taxon>Neoptera</taxon>
        <taxon>Endopterygota</taxon>
        <taxon>Diptera</taxon>
        <taxon>Brachycera</taxon>
        <taxon>Muscomorpha</taxon>
        <taxon>Hippoboscoidea</taxon>
        <taxon>Glossinidae</taxon>
        <taxon>Glossina</taxon>
    </lineage>
</organism>
<evidence type="ECO:0000256" key="6">
    <source>
        <dbReference type="SAM" id="MobiDB-lite"/>
    </source>
</evidence>
<evidence type="ECO:0000256" key="4">
    <source>
        <dbReference type="ARBA" id="ARBA00023242"/>
    </source>
</evidence>
<dbReference type="SUPFAM" id="SSF54928">
    <property type="entry name" value="RNA-binding domain, RBD"/>
    <property type="match status" value="2"/>
</dbReference>
<gene>
    <name evidence="9 10 11 12" type="primary">LOC119642239</name>
</gene>
<feature type="domain" description="RRM" evidence="7">
    <location>
        <begin position="357"/>
        <end position="439"/>
    </location>
</feature>
<keyword evidence="2" id="KW-0677">Repeat</keyword>
<dbReference type="Proteomes" id="UP000092443">
    <property type="component" value="Unplaced"/>
</dbReference>
<dbReference type="AlphaFoldDB" id="A0A9C6DYM7"/>
<feature type="compositionally biased region" description="Basic and acidic residues" evidence="6">
    <location>
        <begin position="170"/>
        <end position="188"/>
    </location>
</feature>
<feature type="compositionally biased region" description="Acidic residues" evidence="6">
    <location>
        <begin position="160"/>
        <end position="169"/>
    </location>
</feature>